<dbReference type="Pfam" id="PF00583">
    <property type="entry name" value="Acetyltransf_1"/>
    <property type="match status" value="1"/>
</dbReference>
<feature type="domain" description="Bromo" evidence="14">
    <location>
        <begin position="800"/>
        <end position="870"/>
    </location>
</feature>
<evidence type="ECO:0000256" key="4">
    <source>
        <dbReference type="ARBA" id="ARBA00022679"/>
    </source>
</evidence>
<reference evidence="17" key="1">
    <citation type="submission" date="2016-04" db="EMBL/GenBank/DDBJ databases">
        <authorList>
            <person name="Nguyen H.D."/>
            <person name="Kesanakurti P."/>
            <person name="Cullis J."/>
            <person name="Levesque C.A."/>
            <person name="Hambleton S."/>
        </authorList>
    </citation>
    <scope>NUCLEOTIDE SEQUENCE</scope>
    <source>
        <strain evidence="17">DAOMC 238032</strain>
    </source>
</reference>
<feature type="region of interest" description="Disordered" evidence="13">
    <location>
        <begin position="311"/>
        <end position="490"/>
    </location>
</feature>
<evidence type="ECO:0000256" key="6">
    <source>
        <dbReference type="ARBA" id="ARBA00023015"/>
    </source>
</evidence>
<feature type="compositionally biased region" description="Basic and acidic residues" evidence="13">
    <location>
        <begin position="479"/>
        <end position="490"/>
    </location>
</feature>
<evidence type="ECO:0000256" key="13">
    <source>
        <dbReference type="SAM" id="MobiDB-lite"/>
    </source>
</evidence>
<comment type="caution">
    <text evidence="17">The sequence shown here is derived from an EMBL/GenBank/DDBJ whole genome shotgun (WGS) entry which is preliminary data.</text>
</comment>
<dbReference type="PANTHER" id="PTHR45750:SF3">
    <property type="entry name" value="HISTONE ACETYLTRANSFERASE"/>
    <property type="match status" value="1"/>
</dbReference>
<keyword evidence="5" id="KW-0156">Chromatin regulator</keyword>
<feature type="domain" description="N-acetyltransferase" evidence="15">
    <location>
        <begin position="502"/>
        <end position="657"/>
    </location>
</feature>
<dbReference type="SMART" id="SM00297">
    <property type="entry name" value="BROMO"/>
    <property type="match status" value="1"/>
</dbReference>
<organism evidence="17 18">
    <name type="scientific">Tilletia caries</name>
    <name type="common">wheat bunt fungus</name>
    <dbReference type="NCBI Taxonomy" id="13290"/>
    <lineage>
        <taxon>Eukaryota</taxon>
        <taxon>Fungi</taxon>
        <taxon>Dikarya</taxon>
        <taxon>Basidiomycota</taxon>
        <taxon>Ustilaginomycotina</taxon>
        <taxon>Exobasidiomycetes</taxon>
        <taxon>Tilletiales</taxon>
        <taxon>Tilletiaceae</taxon>
        <taxon>Tilletia</taxon>
    </lineage>
</organism>
<feature type="region of interest" description="Disordered" evidence="13">
    <location>
        <begin position="768"/>
        <end position="787"/>
    </location>
</feature>
<evidence type="ECO:0000259" key="14">
    <source>
        <dbReference type="PROSITE" id="PS50014"/>
    </source>
</evidence>
<feature type="compositionally biased region" description="Basic and acidic residues" evidence="13">
    <location>
        <begin position="401"/>
        <end position="418"/>
    </location>
</feature>
<dbReference type="AlphaFoldDB" id="A0A177VFP3"/>
<evidence type="ECO:0000256" key="7">
    <source>
        <dbReference type="ARBA" id="ARBA00023117"/>
    </source>
</evidence>
<gene>
    <name evidence="17" type="ORF">A4X03_0g3775</name>
    <name evidence="16" type="ORF">JKIAZH3_G9186</name>
</gene>
<evidence type="ECO:0000256" key="8">
    <source>
        <dbReference type="ARBA" id="ARBA00023159"/>
    </source>
</evidence>
<evidence type="ECO:0000313" key="17">
    <source>
        <dbReference type="EMBL" id="KAE8260582.1"/>
    </source>
</evidence>
<feature type="compositionally biased region" description="Polar residues" evidence="13">
    <location>
        <begin position="365"/>
        <end position="398"/>
    </location>
</feature>
<dbReference type="SUPFAM" id="SSF47370">
    <property type="entry name" value="Bromodomain"/>
    <property type="match status" value="1"/>
</dbReference>
<dbReference type="Proteomes" id="UP000077671">
    <property type="component" value="Unassembled WGS sequence"/>
</dbReference>
<dbReference type="PROSITE" id="PS51186">
    <property type="entry name" value="GNAT"/>
    <property type="match status" value="1"/>
</dbReference>
<evidence type="ECO:0000259" key="15">
    <source>
        <dbReference type="PROSITE" id="PS51186"/>
    </source>
</evidence>
<feature type="compositionally biased region" description="Low complexity" evidence="13">
    <location>
        <begin position="717"/>
        <end position="733"/>
    </location>
</feature>
<evidence type="ECO:0000256" key="12">
    <source>
        <dbReference type="PROSITE-ProRule" id="PRU00035"/>
    </source>
</evidence>
<evidence type="ECO:0000256" key="9">
    <source>
        <dbReference type="ARBA" id="ARBA00023163"/>
    </source>
</evidence>
<dbReference type="FunFam" id="3.40.630.30:FF:000004">
    <property type="entry name" value="Histone acetyltransferase KAT2A"/>
    <property type="match status" value="1"/>
</dbReference>
<dbReference type="InterPro" id="IPR036427">
    <property type="entry name" value="Bromodomain-like_sf"/>
</dbReference>
<dbReference type="GO" id="GO:0010484">
    <property type="term" value="F:histone H3 acetyltransferase activity"/>
    <property type="evidence" value="ECO:0007669"/>
    <property type="project" value="TreeGrafter"/>
</dbReference>
<dbReference type="InterPro" id="IPR016181">
    <property type="entry name" value="Acyl_CoA_acyltransferase"/>
</dbReference>
<evidence type="ECO:0000256" key="5">
    <source>
        <dbReference type="ARBA" id="ARBA00022853"/>
    </source>
</evidence>
<dbReference type="EC" id="2.3.1.48" evidence="3"/>
<dbReference type="PRINTS" id="PR00503">
    <property type="entry name" value="BROMODOMAIN"/>
</dbReference>
<dbReference type="Gene3D" id="3.40.630.30">
    <property type="match status" value="1"/>
</dbReference>
<dbReference type="PROSITE" id="PS50014">
    <property type="entry name" value="BROMODOMAIN_2"/>
    <property type="match status" value="1"/>
</dbReference>
<evidence type="ECO:0000313" key="16">
    <source>
        <dbReference type="EMBL" id="CAD6912632.1"/>
    </source>
</evidence>
<dbReference type="InterPro" id="IPR001487">
    <property type="entry name" value="Bromodomain"/>
</dbReference>
<dbReference type="InterPro" id="IPR000182">
    <property type="entry name" value="GNAT_dom"/>
</dbReference>
<evidence type="ECO:0000313" key="19">
    <source>
        <dbReference type="Proteomes" id="UP000836402"/>
    </source>
</evidence>
<name>A0A177VFP3_9BASI</name>
<feature type="region of interest" description="Disordered" evidence="13">
    <location>
        <begin position="1"/>
        <end position="262"/>
    </location>
</feature>
<dbReference type="GO" id="GO:0000123">
    <property type="term" value="C:histone acetyltransferase complex"/>
    <property type="evidence" value="ECO:0007669"/>
    <property type="project" value="TreeGrafter"/>
</dbReference>
<keyword evidence="10" id="KW-0539">Nucleus</keyword>
<dbReference type="GO" id="GO:0005634">
    <property type="term" value="C:nucleus"/>
    <property type="evidence" value="ECO:0007669"/>
    <property type="project" value="UniProtKB-SubCell"/>
</dbReference>
<keyword evidence="9" id="KW-0804">Transcription</keyword>
<comment type="subcellular location">
    <subcellularLocation>
        <location evidence="1">Nucleus</location>
    </subcellularLocation>
</comment>
<sequence>MAPGSRRKRKSPSPVKVVPPPVVEAADSSSDSALSSPDPELLAELDATVKEEEEEPVPATKRRRVTRKNSASSSAPAPPPFAQGTTRTRNARAASFRTTQSPVETTFPAVAPASTTARATSSTRGGGSRSSPKSPVSSRHHRHTPSDGGTSSAQPVVPEPTSLLGLSGPGIDSPDLSSTAAVDPADRRESDASAAESAVGEGHGKKPAKSSKTLMPTDAEVTGVSLTASAPVPDPEPEPSTAQTEEEEKVVIPGSAAEGGKSVVQGIIAAGELEEGEVEVDPSDIAALPPIVPKAGPAVFSPPIEGALASRRPTLDAVAEAAEAEDEARSDDGTQNAENEDEGDVFAAVKAARAKEQGEAKVQQEDSPSNAATAQETATTLVEPSQIETAIDETQVTQKAGADDQAKSEAPAKGKEPEAAVAQEARSEPEAQVISKDVAMEDVKEDGEISDTGMEGKAEEREREEQAMAHAVAGVSTETESKEGTAPKRERPAVLEERAGLIEFRVVSNDDTPESLIILTGLKNIFQRQLPKMPREYITRLVLDRNHRSMAIVKRGLQVVGGITYRPFYGRKFAEIVFCAITSSEQVKGYGSHLMNHLKDHVKFTSPIMHFLTYADNYAIGYFKKQGFTKEISLDRSVWVGYIKDYEGGTLMQCTMVPRVEYLNVQELLAHQKELVLSKIRQISKSHIVHKGLDVFRERDRERERMKKVLVAERLSSSSASSSSGGGSSSSAALDPVRRAAIEREVESKLLENEKPIKLDASQVPGLAESGWTPEMDELSRKPKRGPHHNLMRHVLIEMGNHASSWPFLNPVNGEEVPDYYDVIKSPMDLSTMENKLENNQYAVIEDLVVDAQLIFDNCRRYNPAQSPYAKCANKLDKFLKDHLPLWRQSAGI</sequence>
<keyword evidence="7 12" id="KW-0103">Bromodomain</keyword>
<dbReference type="InterPro" id="IPR037800">
    <property type="entry name" value="GCN5"/>
</dbReference>
<proteinExistence type="inferred from homology"/>
<feature type="compositionally biased region" description="Basic and acidic residues" evidence="13">
    <location>
        <begin position="454"/>
        <end position="467"/>
    </location>
</feature>
<keyword evidence="11" id="KW-0012">Acyltransferase</keyword>
<evidence type="ECO:0000313" key="18">
    <source>
        <dbReference type="Proteomes" id="UP000077671"/>
    </source>
</evidence>
<evidence type="ECO:0000256" key="2">
    <source>
        <dbReference type="ARBA" id="ARBA00008607"/>
    </source>
</evidence>
<keyword evidence="19" id="KW-1185">Reference proteome</keyword>
<dbReference type="GO" id="GO:0045944">
    <property type="term" value="P:positive regulation of transcription by RNA polymerase II"/>
    <property type="evidence" value="ECO:0007669"/>
    <property type="project" value="TreeGrafter"/>
</dbReference>
<feature type="region of interest" description="Disordered" evidence="13">
    <location>
        <begin position="717"/>
        <end position="736"/>
    </location>
</feature>
<feature type="compositionally biased region" description="Basic and acidic residues" evidence="13">
    <location>
        <begin position="353"/>
        <end position="364"/>
    </location>
</feature>
<reference evidence="17" key="2">
    <citation type="journal article" date="2019" name="IMA Fungus">
        <title>Genome sequencing and comparison of five Tilletia species to identify candidate genes for the detection of regulated species infecting wheat.</title>
        <authorList>
            <person name="Nguyen H.D.T."/>
            <person name="Sultana T."/>
            <person name="Kesanakurti P."/>
            <person name="Hambleton S."/>
        </authorList>
    </citation>
    <scope>NUCLEOTIDE SEQUENCE</scope>
    <source>
        <strain evidence="17">DAOMC 238032</strain>
    </source>
</reference>
<keyword evidence="4" id="KW-0808">Transferase</keyword>
<feature type="compositionally biased region" description="Low complexity" evidence="13">
    <location>
        <begin position="23"/>
        <end position="42"/>
    </location>
</feature>
<keyword evidence="6" id="KW-0805">Transcription regulation</keyword>
<reference evidence="16" key="3">
    <citation type="submission" date="2020-10" db="EMBL/GenBank/DDBJ databases">
        <authorList>
            <person name="Sedaghatjoo S."/>
        </authorList>
    </citation>
    <scope>NUCLEOTIDE SEQUENCE</scope>
    <source>
        <strain evidence="16">AZH3</strain>
    </source>
</reference>
<accession>A0A177VFP3</accession>
<dbReference type="CDD" id="cd05509">
    <property type="entry name" value="Bromo_gcn5_like"/>
    <property type="match status" value="1"/>
</dbReference>
<feature type="compositionally biased region" description="Basic residues" evidence="13">
    <location>
        <begin position="1"/>
        <end position="11"/>
    </location>
</feature>
<dbReference type="Proteomes" id="UP000836402">
    <property type="component" value="Unassembled WGS sequence"/>
</dbReference>
<dbReference type="EMBL" id="LWDD02000459">
    <property type="protein sequence ID" value="KAE8260582.1"/>
    <property type="molecule type" value="Genomic_DNA"/>
</dbReference>
<dbReference type="Gene3D" id="1.20.920.10">
    <property type="entry name" value="Bromodomain-like"/>
    <property type="match status" value="1"/>
</dbReference>
<dbReference type="PROSITE" id="PS00633">
    <property type="entry name" value="BROMODOMAIN_1"/>
    <property type="match status" value="1"/>
</dbReference>
<evidence type="ECO:0000256" key="1">
    <source>
        <dbReference type="ARBA" id="ARBA00004123"/>
    </source>
</evidence>
<comment type="similarity">
    <text evidence="2">Belongs to the acetyltransferase family. GCN5 subfamily.</text>
</comment>
<dbReference type="PANTHER" id="PTHR45750">
    <property type="entry name" value="GH11602P"/>
    <property type="match status" value="1"/>
</dbReference>
<keyword evidence="8" id="KW-0010">Activator</keyword>
<feature type="compositionally biased region" description="Low complexity" evidence="13">
    <location>
        <begin position="108"/>
        <end position="137"/>
    </location>
</feature>
<dbReference type="SUPFAM" id="SSF55729">
    <property type="entry name" value="Acyl-CoA N-acyltransferases (Nat)"/>
    <property type="match status" value="1"/>
</dbReference>
<dbReference type="Pfam" id="PF00439">
    <property type="entry name" value="Bromodomain"/>
    <property type="match status" value="1"/>
</dbReference>
<evidence type="ECO:0000256" key="10">
    <source>
        <dbReference type="ARBA" id="ARBA00023242"/>
    </source>
</evidence>
<dbReference type="CDD" id="cd04301">
    <property type="entry name" value="NAT_SF"/>
    <property type="match status" value="1"/>
</dbReference>
<evidence type="ECO:0000256" key="11">
    <source>
        <dbReference type="ARBA" id="ARBA00023315"/>
    </source>
</evidence>
<evidence type="ECO:0000256" key="3">
    <source>
        <dbReference type="ARBA" id="ARBA00013184"/>
    </source>
</evidence>
<protein>
    <recommendedName>
        <fullName evidence="3">histone acetyltransferase</fullName>
        <ecNumber evidence="3">2.3.1.48</ecNumber>
    </recommendedName>
</protein>
<dbReference type="EMBL" id="CAJHJG010001461">
    <property type="protein sequence ID" value="CAD6912632.1"/>
    <property type="molecule type" value="Genomic_DNA"/>
</dbReference>
<dbReference type="InterPro" id="IPR018359">
    <property type="entry name" value="Bromodomain_CS"/>
</dbReference>